<dbReference type="KEGG" id="bpg:Bathy05g04890"/>
<evidence type="ECO:0000256" key="5">
    <source>
        <dbReference type="ARBA" id="ARBA00023014"/>
    </source>
</evidence>
<evidence type="ECO:0000256" key="3">
    <source>
        <dbReference type="ARBA" id="ARBA00023002"/>
    </source>
</evidence>
<feature type="compositionally biased region" description="Polar residues" evidence="7">
    <location>
        <begin position="1"/>
        <end position="31"/>
    </location>
</feature>
<dbReference type="AlphaFoldDB" id="K8F5S3"/>
<feature type="compositionally biased region" description="Low complexity" evidence="7">
    <location>
        <begin position="93"/>
        <end position="104"/>
    </location>
</feature>
<dbReference type="STRING" id="41875.K8F5S3"/>
<dbReference type="GO" id="GO:0042128">
    <property type="term" value="P:nitrate assimilation"/>
    <property type="evidence" value="ECO:0007669"/>
    <property type="project" value="UniProtKB-KW"/>
</dbReference>
<dbReference type="InterPro" id="IPR012748">
    <property type="entry name" value="Rieske-like_NirD"/>
</dbReference>
<dbReference type="Pfam" id="PF13806">
    <property type="entry name" value="Rieske_2"/>
    <property type="match status" value="1"/>
</dbReference>
<dbReference type="GO" id="GO:0046872">
    <property type="term" value="F:metal ion binding"/>
    <property type="evidence" value="ECO:0007669"/>
    <property type="project" value="UniProtKB-KW"/>
</dbReference>
<feature type="domain" description="Rieske" evidence="8">
    <location>
        <begin position="113"/>
        <end position="225"/>
    </location>
</feature>
<accession>K8F5S3</accession>
<evidence type="ECO:0000256" key="6">
    <source>
        <dbReference type="ARBA" id="ARBA00023063"/>
    </source>
</evidence>
<dbReference type="InterPro" id="IPR017941">
    <property type="entry name" value="Rieske_2Fe-2S"/>
</dbReference>
<dbReference type="Proteomes" id="UP000198341">
    <property type="component" value="Chromosome 5"/>
</dbReference>
<dbReference type="InterPro" id="IPR036922">
    <property type="entry name" value="Rieske_2Fe-2S_sf"/>
</dbReference>
<evidence type="ECO:0000313" key="10">
    <source>
        <dbReference type="Proteomes" id="UP000198341"/>
    </source>
</evidence>
<dbReference type="PANTHER" id="PTHR43456:SF2">
    <property type="entry name" value="RIESKE (2FE-2S) DOMAIN-CONTAINING PROTEIN"/>
    <property type="match status" value="1"/>
</dbReference>
<name>K8F5S3_9CHLO</name>
<keyword evidence="4" id="KW-0408">Iron</keyword>
<dbReference type="GO" id="GO:0008942">
    <property type="term" value="F:nitrite reductase [NAD(P)H] activity"/>
    <property type="evidence" value="ECO:0007669"/>
    <property type="project" value="InterPro"/>
</dbReference>
<evidence type="ECO:0000256" key="4">
    <source>
        <dbReference type="ARBA" id="ARBA00023004"/>
    </source>
</evidence>
<evidence type="ECO:0000256" key="2">
    <source>
        <dbReference type="ARBA" id="ARBA00022723"/>
    </source>
</evidence>
<feature type="region of interest" description="Disordered" evidence="7">
    <location>
        <begin position="1"/>
        <end position="105"/>
    </location>
</feature>
<feature type="compositionally biased region" description="Low complexity" evidence="7">
    <location>
        <begin position="32"/>
        <end position="75"/>
    </location>
</feature>
<evidence type="ECO:0000256" key="1">
    <source>
        <dbReference type="ARBA" id="ARBA00022714"/>
    </source>
</evidence>
<gene>
    <name evidence="9" type="ORF">Bathy05g04890</name>
</gene>
<keyword evidence="10" id="KW-1185">Reference proteome</keyword>
<dbReference type="OrthoDB" id="1910064at2759"/>
<evidence type="ECO:0000259" key="8">
    <source>
        <dbReference type="PROSITE" id="PS51296"/>
    </source>
</evidence>
<dbReference type="RefSeq" id="XP_007513335.1">
    <property type="nucleotide sequence ID" value="XM_007513273.1"/>
</dbReference>
<keyword evidence="3" id="KW-0560">Oxidoreductase</keyword>
<dbReference type="GeneID" id="19015992"/>
<dbReference type="SUPFAM" id="SSF50022">
    <property type="entry name" value="ISP domain"/>
    <property type="match status" value="1"/>
</dbReference>
<dbReference type="PROSITE" id="PS51296">
    <property type="entry name" value="RIESKE"/>
    <property type="match status" value="1"/>
</dbReference>
<reference evidence="9 10" key="1">
    <citation type="submission" date="2011-10" db="EMBL/GenBank/DDBJ databases">
        <authorList>
            <person name="Genoscope - CEA"/>
        </authorList>
    </citation>
    <scope>NUCLEOTIDE SEQUENCE [LARGE SCALE GENOMIC DNA]</scope>
    <source>
        <strain evidence="9 10">RCC 1105</strain>
    </source>
</reference>
<keyword evidence="2" id="KW-0479">Metal-binding</keyword>
<keyword evidence="1" id="KW-0001">2Fe-2S</keyword>
<keyword evidence="5" id="KW-0411">Iron-sulfur</keyword>
<proteinExistence type="predicted"/>
<dbReference type="GO" id="GO:0051537">
    <property type="term" value="F:2 iron, 2 sulfur cluster binding"/>
    <property type="evidence" value="ECO:0007669"/>
    <property type="project" value="UniProtKB-KW"/>
</dbReference>
<protein>
    <recommendedName>
        <fullName evidence="8">Rieske domain-containing protein</fullName>
    </recommendedName>
</protein>
<dbReference type="PANTHER" id="PTHR43456">
    <property type="entry name" value="RIESKE (2FE-2S) DOMAIN-CONTAINING PROTEIN"/>
    <property type="match status" value="1"/>
</dbReference>
<evidence type="ECO:0000313" key="9">
    <source>
        <dbReference type="EMBL" id="CCO16893.1"/>
    </source>
</evidence>
<sequence length="344" mass="36322">MTNTAAFTSSGSRVFVSTSKTVASSKRTIVRSSLQQQHKQQQQQKSSSSVALSSSTFQHSSSSSSSSSSKRALSSKTGPNVVVRAEGGDGQEAAPATAAPAASPKTQVPESYIKLLSFSDLPRGDRKKIDALGKSILLFWYRDTICAIESRSPSEGAYSEGFERARLTQDACIECPTTKTTFDLKTGEIKAWYPDNPVLAKLTPQETCRNMEVFPVVVAEEEDAIYVGVKDGSLGPGFVSQSFKGGSDTSLENNNVFGIEPRMYTEDGQVLEDASSSGSAKLDPGTVAVSIAGVAALAVGGTATCLYFENYVLLGIFWIAGFAAAAKVALDVTGVDISELTKGD</sequence>
<dbReference type="EMBL" id="FO082274">
    <property type="protein sequence ID" value="CCO16893.1"/>
    <property type="molecule type" value="Genomic_DNA"/>
</dbReference>
<evidence type="ECO:0000256" key="7">
    <source>
        <dbReference type="SAM" id="MobiDB-lite"/>
    </source>
</evidence>
<dbReference type="eggNOG" id="ENOG502QRC7">
    <property type="taxonomic scope" value="Eukaryota"/>
</dbReference>
<keyword evidence="6" id="KW-0534">Nitrate assimilation</keyword>
<dbReference type="Gene3D" id="2.102.10.10">
    <property type="entry name" value="Rieske [2Fe-2S] iron-sulphur domain"/>
    <property type="match status" value="1"/>
</dbReference>
<organism evidence="9 10">
    <name type="scientific">Bathycoccus prasinos</name>
    <dbReference type="NCBI Taxonomy" id="41875"/>
    <lineage>
        <taxon>Eukaryota</taxon>
        <taxon>Viridiplantae</taxon>
        <taxon>Chlorophyta</taxon>
        <taxon>Mamiellophyceae</taxon>
        <taxon>Mamiellales</taxon>
        <taxon>Bathycoccaceae</taxon>
        <taxon>Bathycoccus</taxon>
    </lineage>
</organism>